<feature type="compositionally biased region" description="Low complexity" evidence="6">
    <location>
        <begin position="451"/>
        <end position="461"/>
    </location>
</feature>
<evidence type="ECO:0000259" key="8">
    <source>
        <dbReference type="PROSITE" id="PS50235"/>
    </source>
</evidence>
<evidence type="ECO:0000256" key="3">
    <source>
        <dbReference type="ARBA" id="ARBA00022771"/>
    </source>
</evidence>
<dbReference type="CDD" id="cd02674">
    <property type="entry name" value="Peptidase_C19R"/>
    <property type="match status" value="1"/>
</dbReference>
<dbReference type="PANTHER" id="PTHR21646">
    <property type="entry name" value="UBIQUITIN CARBOXYL-TERMINAL HYDROLASE"/>
    <property type="match status" value="1"/>
</dbReference>
<feature type="region of interest" description="Disordered" evidence="6">
    <location>
        <begin position="205"/>
        <end position="277"/>
    </location>
</feature>
<feature type="domain" description="RING-type" evidence="7">
    <location>
        <begin position="1090"/>
        <end position="1134"/>
    </location>
</feature>
<dbReference type="GO" id="GO:0008270">
    <property type="term" value="F:zinc ion binding"/>
    <property type="evidence" value="ECO:0007669"/>
    <property type="project" value="UniProtKB-KW"/>
</dbReference>
<evidence type="ECO:0000256" key="6">
    <source>
        <dbReference type="SAM" id="MobiDB-lite"/>
    </source>
</evidence>
<proteinExistence type="predicted"/>
<evidence type="ECO:0000259" key="7">
    <source>
        <dbReference type="PROSITE" id="PS50089"/>
    </source>
</evidence>
<dbReference type="PROSITE" id="PS50235">
    <property type="entry name" value="USP_3"/>
    <property type="match status" value="1"/>
</dbReference>
<sequence>METMPPETETESASEAAKGFPEEDGVQKSSNSGKEKDRTSRSYSSSPVFFIGPLANPSAMEAGFGTKDIPDPLAVHGSCGLSNLGNTCFMNAGIQALASCTPLLKFFFEEFEFRENLQGTLTGAFFVLLCKMWSGQYSVIHPRQFKELLGLYHPQFQDYRQHDCQEFLALLLDTFHEQLNKMPSICVTDTSPEKCVVSDTQPLDHLNNQDCTPGSPEKTVQDSTDEVGSGGGLVVKEGDFSSASSQGEISGEAANVLSSSPAEVTHSRNSLKRTSSSPAEAMVAALISEDSNHSSVSVQSTDSEQTSAFKKLKIEPEAAGTSACGPANSQEKACPSDVDTEVTLTVPHLDTGKSSASAEVSYTGDADATAEPMEICQDVDACPSDVRERNVVGGVSLPSSSGMKDPATDCSSSVTEAGEETGVQGSHSGVSPSVPSNTEGAAGHSSDHRSVTLSSSSSSPSTGQACDSQGQTISQDSSQPLACLEDYYCKETKTLNTNVLVSCYSQGDIAIDSEKFAKVDNRSQVPVTKEVNLLQEALHDLDSDKVEKALIGKTLGGKSSNMNTGSSSDKTASTSSNLRVVKTHNSAMVRKPSLDGSLLNNSYEYEDEVLGYDGLMTAAFHKGGEDSVLLGMGCSKSEAEDMATAAKMMEIPEELKPLEVEKNVQMQALSKFKTAMAKSNIREDISDKASTSESTETEDAEMEAEDNPGLLNPARCYTAADVAAANASWESYKSRNNSVVVNTFQGQFKSTVVCSECDHVSVTYEPFMYLSLPIPHAMERQICVVFIQPYTPATRYLVTLHKNDKVQRLRQELQALTGTDTCDIILAEVLDKHISRLLDDNIMLRYINDTSRTIFAFEMLPPPDILKERSSSVESPPPQQQHVPSSNTHSIPSRRPAETCTSQCQENSDLSQPLTIDTSGVGSGESYPERSASPLLSMHELDQMLSGPAGEKTPSAATVTPATATRGEPQSAGSLGRPDTTDPFLAGTGLLEWSQDREFSSSSSLVPEVSPPPCSPLSEHSTPFSTDFMDSQCGTGDGKLQSPVTSAGMEHLPAASNCVASPMWPADAAGDPGPNSSPRGSGLMDQWQICAICLEEMMDSELLTHVSCTGVFCHTCLEMSAKHSGDLAHCCPICLSPVDVTQDFVPLASTSTVKGKVRILAVPITYRSEQQRFMEGDGGCSLELICSPRLLYVASQQDASSLYALIDKVSPFHGTYTLHFTDGQGLRCSRCEYGAHCTGCEIPREGDVTLQPGDNMTVHFTELLPADDVERANQVSDDKSLKHLRSRDPISIFDCFDAFTQSEVLDEHNPWYCPCCRRNQCAKKTMTVWRYPDSLIIHLKRFVYEDLASTKIDNRVVFPHNNLDVTRFLAGPPMSFNVYDLHSIVCHYGGANSGHYTSFTCHPLTNEWYNYNDETVTQQKPGDSEFDSGYVLFYRRQGMNVEFSLVKELPFTEDDTSTGTSGSASHYQPPPSSPATAITLDMESLPLGDSDLPRMADTDNYDFYN</sequence>
<keyword evidence="3 5" id="KW-0479">Metal-binding</keyword>
<dbReference type="InterPro" id="IPR038765">
    <property type="entry name" value="Papain-like_cys_pep_sf"/>
</dbReference>
<dbReference type="Proteomes" id="UP001519460">
    <property type="component" value="Unassembled WGS sequence"/>
</dbReference>
<keyword evidence="10" id="KW-1185">Reference proteome</keyword>
<dbReference type="InterPro" id="IPR013083">
    <property type="entry name" value="Znf_RING/FYVE/PHD"/>
</dbReference>
<comment type="caution">
    <text evidence="9">The sequence shown here is derived from an EMBL/GenBank/DDBJ whole genome shotgun (WGS) entry which is preliminary data.</text>
</comment>
<evidence type="ECO:0000256" key="1">
    <source>
        <dbReference type="ARBA" id="ARBA00000707"/>
    </source>
</evidence>
<dbReference type="GO" id="GO:0004843">
    <property type="term" value="F:cysteine-type deubiquitinase activity"/>
    <property type="evidence" value="ECO:0007669"/>
    <property type="project" value="UniProtKB-EC"/>
</dbReference>
<dbReference type="InterPro" id="IPR001841">
    <property type="entry name" value="Znf_RING"/>
</dbReference>
<dbReference type="PANTHER" id="PTHR21646:SF35">
    <property type="match status" value="1"/>
</dbReference>
<dbReference type="InterPro" id="IPR050185">
    <property type="entry name" value="Ub_carboxyl-term_hydrolase"/>
</dbReference>
<gene>
    <name evidence="9" type="ORF">BaRGS_00022297</name>
</gene>
<feature type="compositionally biased region" description="Acidic residues" evidence="6">
    <location>
        <begin position="695"/>
        <end position="706"/>
    </location>
</feature>
<feature type="compositionally biased region" description="Polar residues" evidence="6">
    <location>
        <begin position="899"/>
        <end position="920"/>
    </location>
</feature>
<evidence type="ECO:0000256" key="5">
    <source>
        <dbReference type="PROSITE-ProRule" id="PRU00175"/>
    </source>
</evidence>
<comment type="catalytic activity">
    <reaction evidence="1">
        <text>Thiol-dependent hydrolysis of ester, thioester, amide, peptide and isopeptide bonds formed by the C-terminal Gly of ubiquitin (a 76-residue protein attached to proteins as an intracellular targeting signal).</text>
        <dbReference type="EC" id="3.4.19.12"/>
    </reaction>
</comment>
<feature type="region of interest" description="Disordered" evidence="6">
    <location>
        <begin position="1"/>
        <end position="44"/>
    </location>
</feature>
<feature type="compositionally biased region" description="Low complexity" evidence="6">
    <location>
        <begin position="1"/>
        <end position="17"/>
    </location>
</feature>
<dbReference type="Gene3D" id="3.30.40.10">
    <property type="entry name" value="Zinc/RING finger domain, C3HC4 (zinc finger)"/>
    <property type="match status" value="1"/>
</dbReference>
<feature type="region of interest" description="Disordered" evidence="6">
    <location>
        <begin position="866"/>
        <end position="931"/>
    </location>
</feature>
<keyword evidence="3 5" id="KW-0863">Zinc-finger</keyword>
<dbReference type="PROSITE" id="PS00973">
    <property type="entry name" value="USP_2"/>
    <property type="match status" value="1"/>
</dbReference>
<evidence type="ECO:0000256" key="4">
    <source>
        <dbReference type="ARBA" id="ARBA00022833"/>
    </source>
</evidence>
<feature type="region of interest" description="Disordered" evidence="6">
    <location>
        <begin position="1454"/>
        <end position="1505"/>
    </location>
</feature>
<dbReference type="PROSITE" id="PS50089">
    <property type="entry name" value="ZF_RING_2"/>
    <property type="match status" value="1"/>
</dbReference>
<dbReference type="Pfam" id="PF00443">
    <property type="entry name" value="UCH"/>
    <property type="match status" value="2"/>
</dbReference>
<feature type="compositionally biased region" description="Low complexity" evidence="6">
    <location>
        <begin position="953"/>
        <end position="965"/>
    </location>
</feature>
<evidence type="ECO:0000256" key="2">
    <source>
        <dbReference type="ARBA" id="ARBA00012759"/>
    </source>
</evidence>
<evidence type="ECO:0000313" key="10">
    <source>
        <dbReference type="Proteomes" id="UP001519460"/>
    </source>
</evidence>
<dbReference type="InterPro" id="IPR018200">
    <property type="entry name" value="USP_CS"/>
</dbReference>
<dbReference type="Gene3D" id="3.90.70.10">
    <property type="entry name" value="Cysteine proteinases"/>
    <property type="match status" value="3"/>
</dbReference>
<feature type="region of interest" description="Disordered" evidence="6">
    <location>
        <begin position="1002"/>
        <end position="1022"/>
    </location>
</feature>
<feature type="compositionally biased region" description="Low complexity" evidence="6">
    <location>
        <begin position="392"/>
        <end position="402"/>
    </location>
</feature>
<accession>A0ABD0KHF3</accession>
<dbReference type="EC" id="3.4.19.12" evidence="2"/>
<evidence type="ECO:0000313" key="9">
    <source>
        <dbReference type="EMBL" id="KAK7486496.1"/>
    </source>
</evidence>
<feature type="compositionally biased region" description="Low complexity" evidence="6">
    <location>
        <begin position="422"/>
        <end position="436"/>
    </location>
</feature>
<dbReference type="SUPFAM" id="SSF57850">
    <property type="entry name" value="RING/U-box"/>
    <property type="match status" value="1"/>
</dbReference>
<organism evidence="9 10">
    <name type="scientific">Batillaria attramentaria</name>
    <dbReference type="NCBI Taxonomy" id="370345"/>
    <lineage>
        <taxon>Eukaryota</taxon>
        <taxon>Metazoa</taxon>
        <taxon>Spiralia</taxon>
        <taxon>Lophotrochozoa</taxon>
        <taxon>Mollusca</taxon>
        <taxon>Gastropoda</taxon>
        <taxon>Caenogastropoda</taxon>
        <taxon>Sorbeoconcha</taxon>
        <taxon>Cerithioidea</taxon>
        <taxon>Batillariidae</taxon>
        <taxon>Batillaria</taxon>
    </lineage>
</organism>
<feature type="domain" description="USP" evidence="8">
    <location>
        <begin position="79"/>
        <end position="1437"/>
    </location>
</feature>
<feature type="region of interest" description="Disordered" evidence="6">
    <location>
        <begin position="683"/>
        <end position="709"/>
    </location>
</feature>
<protein>
    <recommendedName>
        <fullName evidence="2">ubiquitinyl hydrolase 1</fullName>
        <ecNumber evidence="2">3.4.19.12</ecNumber>
    </recommendedName>
</protein>
<dbReference type="InterPro" id="IPR001394">
    <property type="entry name" value="Peptidase_C19_UCH"/>
</dbReference>
<dbReference type="EMBL" id="JACVVK020000178">
    <property type="protein sequence ID" value="KAK7486496.1"/>
    <property type="molecule type" value="Genomic_DNA"/>
</dbReference>
<dbReference type="InterPro" id="IPR028889">
    <property type="entry name" value="USP"/>
</dbReference>
<dbReference type="SUPFAM" id="SSF54001">
    <property type="entry name" value="Cysteine proteinases"/>
    <property type="match status" value="2"/>
</dbReference>
<dbReference type="PROSITE" id="PS00972">
    <property type="entry name" value="USP_1"/>
    <property type="match status" value="1"/>
</dbReference>
<feature type="region of interest" description="Disordered" evidence="6">
    <location>
        <begin position="392"/>
        <end position="477"/>
    </location>
</feature>
<feature type="compositionally biased region" description="Low complexity" evidence="6">
    <location>
        <begin position="564"/>
        <end position="576"/>
    </location>
</feature>
<reference evidence="9 10" key="1">
    <citation type="journal article" date="2023" name="Sci. Data">
        <title>Genome assembly of the Korean intertidal mud-creeper Batillaria attramentaria.</title>
        <authorList>
            <person name="Patra A.K."/>
            <person name="Ho P.T."/>
            <person name="Jun S."/>
            <person name="Lee S.J."/>
            <person name="Kim Y."/>
            <person name="Won Y.J."/>
        </authorList>
    </citation>
    <scope>NUCLEOTIDE SEQUENCE [LARGE SCALE GENOMIC DNA]</scope>
    <source>
        <strain evidence="9">Wonlab-2016</strain>
    </source>
</reference>
<keyword evidence="4" id="KW-0862">Zinc</keyword>
<feature type="region of interest" description="Disordered" evidence="6">
    <location>
        <begin position="555"/>
        <end position="577"/>
    </location>
</feature>
<name>A0ABD0KHF3_9CAEN</name>
<feature type="compositionally biased region" description="Polar residues" evidence="6">
    <location>
        <begin position="462"/>
        <end position="477"/>
    </location>
</feature>
<feature type="region of interest" description="Disordered" evidence="6">
    <location>
        <begin position="945"/>
        <end position="986"/>
    </location>
</feature>